<dbReference type="PRINTS" id="PR00953">
    <property type="entry name" value="TYPE3IMRPROT"/>
</dbReference>
<keyword evidence="2" id="KW-1003">Cell membrane</keyword>
<protein>
    <recommendedName>
        <fullName evidence="8">Flagellar biosynthetic protein FliR</fullName>
    </recommendedName>
</protein>
<feature type="transmembrane region" description="Helical" evidence="6">
    <location>
        <begin position="90"/>
        <end position="110"/>
    </location>
</feature>
<feature type="transmembrane region" description="Helical" evidence="6">
    <location>
        <begin position="6"/>
        <end position="24"/>
    </location>
</feature>
<dbReference type="GO" id="GO:0006605">
    <property type="term" value="P:protein targeting"/>
    <property type="evidence" value="ECO:0007669"/>
    <property type="project" value="InterPro"/>
</dbReference>
<sequence>MDMSNPVFPTFILFCRVGGCLMTAPGFSSERVPIQFRLYLSLAVTLVLAPPLLERLNGAFAGASLHRVAVTILAELLIGASLGLLARFYFLALETLSTSVAMTVGLGNIFGAAVTEAESTPVFSSFVLVAALALVFTTDLHLEIIRALYQSYETAPVLGELRLDALLEEVTRVLTQSHLLALRLCSPFLLFGLVVNVALGVLARLTPQLQIFFIAGPLVIFLGLSAFFVLGWDFFAGFESNFRAWLQKG</sequence>
<dbReference type="GO" id="GO:0005886">
    <property type="term" value="C:plasma membrane"/>
    <property type="evidence" value="ECO:0007669"/>
    <property type="project" value="UniProtKB-SubCell"/>
</dbReference>
<evidence type="ECO:0008006" key="8">
    <source>
        <dbReference type="Google" id="ProtNLM"/>
    </source>
</evidence>
<feature type="transmembrane region" description="Helical" evidence="6">
    <location>
        <begin position="122"/>
        <end position="142"/>
    </location>
</feature>
<reference evidence="7" key="1">
    <citation type="submission" date="2023-07" db="EMBL/GenBank/DDBJ databases">
        <authorList>
            <person name="Pelsma A.J. K."/>
        </authorList>
    </citation>
    <scope>NUCLEOTIDE SEQUENCE</scope>
</reference>
<comment type="subcellular location">
    <subcellularLocation>
        <location evidence="1">Cell membrane</location>
        <topology evidence="1">Multi-pass membrane protein</topology>
    </subcellularLocation>
</comment>
<evidence type="ECO:0000256" key="1">
    <source>
        <dbReference type="ARBA" id="ARBA00004651"/>
    </source>
</evidence>
<proteinExistence type="predicted"/>
<dbReference type="InterPro" id="IPR002010">
    <property type="entry name" value="T3SS_IM_R"/>
</dbReference>
<evidence type="ECO:0000256" key="2">
    <source>
        <dbReference type="ARBA" id="ARBA00022475"/>
    </source>
</evidence>
<dbReference type="EMBL" id="OY288114">
    <property type="protein sequence ID" value="CAJ0852762.1"/>
    <property type="molecule type" value="Genomic_DNA"/>
</dbReference>
<dbReference type="Pfam" id="PF01311">
    <property type="entry name" value="Bac_export_1"/>
    <property type="match status" value="1"/>
</dbReference>
<dbReference type="PANTHER" id="PTHR30065">
    <property type="entry name" value="FLAGELLAR BIOSYNTHETIC PROTEIN FLIR"/>
    <property type="match status" value="1"/>
</dbReference>
<feature type="transmembrane region" description="Helical" evidence="6">
    <location>
        <begin position="209"/>
        <end position="235"/>
    </location>
</feature>
<dbReference type="PANTHER" id="PTHR30065:SF8">
    <property type="entry name" value="FLAGELLAR BIOSYNTHETIC PROTEIN FLIR"/>
    <property type="match status" value="1"/>
</dbReference>
<feature type="transmembrane region" description="Helical" evidence="6">
    <location>
        <begin position="180"/>
        <end position="203"/>
    </location>
</feature>
<feature type="transmembrane region" description="Helical" evidence="6">
    <location>
        <begin position="59"/>
        <end position="78"/>
    </location>
</feature>
<evidence type="ECO:0000256" key="5">
    <source>
        <dbReference type="ARBA" id="ARBA00023136"/>
    </source>
</evidence>
<keyword evidence="3 6" id="KW-0812">Transmembrane</keyword>
<organism evidence="7">
    <name type="scientific">freshwater sediment metagenome</name>
    <dbReference type="NCBI Taxonomy" id="556182"/>
    <lineage>
        <taxon>unclassified sequences</taxon>
        <taxon>metagenomes</taxon>
        <taxon>ecological metagenomes</taxon>
    </lineage>
</organism>
<feature type="transmembrane region" description="Helical" evidence="6">
    <location>
        <begin position="36"/>
        <end position="53"/>
    </location>
</feature>
<gene>
    <name evidence="7" type="ORF">AMST5_00584</name>
</gene>
<evidence type="ECO:0000256" key="4">
    <source>
        <dbReference type="ARBA" id="ARBA00022989"/>
    </source>
</evidence>
<name>A0AA48LZB9_9ZZZZ</name>
<dbReference type="AlphaFoldDB" id="A0AA48LZB9"/>
<accession>A0AA48LZB9</accession>
<evidence type="ECO:0000313" key="7">
    <source>
        <dbReference type="EMBL" id="CAJ0852762.1"/>
    </source>
</evidence>
<keyword evidence="5 6" id="KW-0472">Membrane</keyword>
<keyword evidence="4 6" id="KW-1133">Transmembrane helix</keyword>
<evidence type="ECO:0000256" key="6">
    <source>
        <dbReference type="SAM" id="Phobius"/>
    </source>
</evidence>
<evidence type="ECO:0000256" key="3">
    <source>
        <dbReference type="ARBA" id="ARBA00022692"/>
    </source>
</evidence>